<dbReference type="Proteomes" id="UP000324575">
    <property type="component" value="Unassembled WGS sequence"/>
</dbReference>
<gene>
    <name evidence="1" type="ORF">EZS26_001357</name>
</gene>
<dbReference type="AlphaFoldDB" id="A0A5M8P237"/>
<sequence length="285" mass="32146">MPTANRQCPECPGCRVSNVGKCILILVLAMGRMPLANAQIVPFQSGEELNFTIHYKYGLVVVKAGTAVYRLQTETYNQQPALKTALNFKTTSFVDNVIMTIRDTMYSYATLPAITPLAHFRNIHEGSHSYYEETWIQKHTTTTAEAKVKQTQEGTVKKDTLLTTSKASYDFLNMFLYIRNLDYGSMQVGDTRLVAVLMGTKVVYLTIRYGGQTVLEGNHTEKNNAVWWTVDLTDKTFAKSKNAMEIWISDDENHVPLKLKAQLKIGTAVAILSSYKNLKNGDYRY</sequence>
<protein>
    <recommendedName>
        <fullName evidence="3">DUF3108 domain-containing protein</fullName>
    </recommendedName>
</protein>
<accession>A0A5M8P237</accession>
<evidence type="ECO:0008006" key="3">
    <source>
        <dbReference type="Google" id="ProtNLM"/>
    </source>
</evidence>
<proteinExistence type="predicted"/>
<dbReference type="InterPro" id="IPR021457">
    <property type="entry name" value="DUF3108"/>
</dbReference>
<evidence type="ECO:0000313" key="2">
    <source>
        <dbReference type="Proteomes" id="UP000324575"/>
    </source>
</evidence>
<name>A0A5M8P237_9BACT</name>
<dbReference type="EMBL" id="SNRX01000007">
    <property type="protein sequence ID" value="KAA6302525.1"/>
    <property type="molecule type" value="Genomic_DNA"/>
</dbReference>
<dbReference type="Pfam" id="PF11306">
    <property type="entry name" value="DUF3108"/>
    <property type="match status" value="1"/>
</dbReference>
<organism evidence="1 2">
    <name type="scientific">Candidatus Ordinivivax streblomastigis</name>
    <dbReference type="NCBI Taxonomy" id="2540710"/>
    <lineage>
        <taxon>Bacteria</taxon>
        <taxon>Pseudomonadati</taxon>
        <taxon>Bacteroidota</taxon>
        <taxon>Bacteroidia</taxon>
        <taxon>Bacteroidales</taxon>
        <taxon>Candidatus Ordinivivax</taxon>
    </lineage>
</organism>
<evidence type="ECO:0000313" key="1">
    <source>
        <dbReference type="EMBL" id="KAA6302525.1"/>
    </source>
</evidence>
<comment type="caution">
    <text evidence="1">The sequence shown here is derived from an EMBL/GenBank/DDBJ whole genome shotgun (WGS) entry which is preliminary data.</text>
</comment>
<reference evidence="1 2" key="1">
    <citation type="submission" date="2019-03" db="EMBL/GenBank/DDBJ databases">
        <title>Single cell metagenomics reveals metabolic interactions within the superorganism composed of flagellate Streblomastix strix and complex community of Bacteroidetes bacteria on its surface.</title>
        <authorList>
            <person name="Treitli S.C."/>
            <person name="Kolisko M."/>
            <person name="Husnik F."/>
            <person name="Keeling P."/>
            <person name="Hampl V."/>
        </authorList>
    </citation>
    <scope>NUCLEOTIDE SEQUENCE [LARGE SCALE GENOMIC DNA]</scope>
    <source>
        <strain evidence="1">St1</strain>
    </source>
</reference>